<keyword evidence="1" id="KW-0285">Flavoprotein</keyword>
<name>A0A9X7P6X7_9FIRM</name>
<keyword evidence="2 5" id="KW-0560">Oxidoreductase</keyword>
<evidence type="ECO:0000259" key="4">
    <source>
        <dbReference type="Pfam" id="PF02910"/>
    </source>
</evidence>
<sequence>MEQYTCDVLVVGGGGAALRAAIAAQEYTPALKVILATKGMLGKSGVTATACSDRMAFHATLPHTPPGGPDAWRYHTEDIYRLGGLVSDWDLAVTLAREAETAFNYLDALGVPFVKEGGKARQFVTDGSDFPRACYTGPRTAIHIEAALVERLRQLPVQVLNFTMVARLITSQGRVIGALALDTRRRHDPAAALKVISARTVILATGGAGQVYRTNVFPGGMTGDGYALAYAAGAELVNMEFIQIGLASLKTKLNCSGSMLRALPRLVNDRGEEFLGRYFPPGTPARVVMNLLFRKGASWPVTYEHPTHIVDVAVYQEIAAGRKVYLDYSRNPAGFQWDELVEENRQRYFSEVTVDLGMERRLASPLHRLREINPESIAWLKERGLDLEAGAKVQVAPCIQHFQGGVKIRQAGRTAVAGLYAAGEVAGGQHGANRPGGNALLDGQVFGRLAGEEAAREAVSVPPVEVPAVEIEGFLARTQNMLDKGDIPAGELRQRLQDLMNRVASVVRTEEGLRLGLEKLSGLQKLAQQVDEHGLVYALENENMLLVAEMILRAALQRDESRGPHLRFLKATDVTPVSRRDPEWQRYLVISRKDGRMKITAQEPVRPLLSSADRHPQ</sequence>
<reference evidence="5 6" key="1">
    <citation type="submission" date="2018-03" db="EMBL/GenBank/DDBJ databases">
        <title>Genome sequence of Moorella stamsii DSM 26217.</title>
        <authorList>
            <person name="Poehlein A."/>
            <person name="Daniel R."/>
        </authorList>
    </citation>
    <scope>NUCLEOTIDE SEQUENCE [LARGE SCALE GENOMIC DNA]</scope>
    <source>
        <strain evidence="6">DSM 26217</strain>
    </source>
</reference>
<organism evidence="5 6">
    <name type="scientific">Neomoorella stamsii</name>
    <dbReference type="NCBI Taxonomy" id="1266720"/>
    <lineage>
        <taxon>Bacteria</taxon>
        <taxon>Bacillati</taxon>
        <taxon>Bacillota</taxon>
        <taxon>Clostridia</taxon>
        <taxon>Neomoorellales</taxon>
        <taxon>Neomoorellaceae</taxon>
        <taxon>Neomoorella</taxon>
    </lineage>
</organism>
<dbReference type="SUPFAM" id="SSF51905">
    <property type="entry name" value="FAD/NAD(P)-binding domain"/>
    <property type="match status" value="1"/>
</dbReference>
<dbReference type="PRINTS" id="PR00368">
    <property type="entry name" value="FADPNR"/>
</dbReference>
<dbReference type="Proteomes" id="UP000239430">
    <property type="component" value="Unassembled WGS sequence"/>
</dbReference>
<dbReference type="RefSeq" id="WP_054936514.1">
    <property type="nucleotide sequence ID" value="NZ_PVXL01000026.1"/>
</dbReference>
<dbReference type="GO" id="GO:0000104">
    <property type="term" value="F:succinate dehydrogenase activity"/>
    <property type="evidence" value="ECO:0007669"/>
    <property type="project" value="TreeGrafter"/>
</dbReference>
<dbReference type="GO" id="GO:0050660">
    <property type="term" value="F:flavin adenine dinucleotide binding"/>
    <property type="evidence" value="ECO:0007669"/>
    <property type="project" value="TreeGrafter"/>
</dbReference>
<dbReference type="PANTHER" id="PTHR11632">
    <property type="entry name" value="SUCCINATE DEHYDROGENASE 2 FLAVOPROTEIN SUBUNIT"/>
    <property type="match status" value="1"/>
</dbReference>
<dbReference type="GO" id="GO:0009055">
    <property type="term" value="F:electron transfer activity"/>
    <property type="evidence" value="ECO:0007669"/>
    <property type="project" value="TreeGrafter"/>
</dbReference>
<dbReference type="InterPro" id="IPR003953">
    <property type="entry name" value="FAD-dep_OxRdtase_2_FAD-bd"/>
</dbReference>
<accession>A0A9X7P6X7</accession>
<dbReference type="Pfam" id="PF02910">
    <property type="entry name" value="Succ_DH_flav_C"/>
    <property type="match status" value="1"/>
</dbReference>
<feature type="domain" description="Fumarate reductase/succinate dehydrogenase flavoprotein-like C-terminal" evidence="4">
    <location>
        <begin position="493"/>
        <end position="601"/>
    </location>
</feature>
<dbReference type="Pfam" id="PF00890">
    <property type="entry name" value="FAD_binding_2"/>
    <property type="match status" value="1"/>
</dbReference>
<dbReference type="Gene3D" id="3.50.50.60">
    <property type="entry name" value="FAD/NAD(P)-binding domain"/>
    <property type="match status" value="2"/>
</dbReference>
<dbReference type="Gene3D" id="1.20.58.100">
    <property type="entry name" value="Fumarate reductase/succinate dehydrogenase flavoprotein-like, C-terminal domain"/>
    <property type="match status" value="1"/>
</dbReference>
<evidence type="ECO:0000256" key="1">
    <source>
        <dbReference type="ARBA" id="ARBA00022630"/>
    </source>
</evidence>
<feature type="domain" description="FAD-dependent oxidoreductase 2 FAD-binding" evidence="3">
    <location>
        <begin position="7"/>
        <end position="440"/>
    </location>
</feature>
<evidence type="ECO:0000313" key="6">
    <source>
        <dbReference type="Proteomes" id="UP000239430"/>
    </source>
</evidence>
<evidence type="ECO:0000313" key="5">
    <source>
        <dbReference type="EMBL" id="PRR75370.1"/>
    </source>
</evidence>
<keyword evidence="6" id="KW-1185">Reference proteome</keyword>
<dbReference type="PIRSF" id="PIRSF000171">
    <property type="entry name" value="SDHA_APRA_LASPO"/>
    <property type="match status" value="1"/>
</dbReference>
<dbReference type="GO" id="GO:0008734">
    <property type="term" value="F:L-aspartate oxidase activity"/>
    <property type="evidence" value="ECO:0007669"/>
    <property type="project" value="UniProtKB-EC"/>
</dbReference>
<dbReference type="EMBL" id="PVXL01000026">
    <property type="protein sequence ID" value="PRR75370.1"/>
    <property type="molecule type" value="Genomic_DNA"/>
</dbReference>
<proteinExistence type="predicted"/>
<evidence type="ECO:0000256" key="2">
    <source>
        <dbReference type="ARBA" id="ARBA00023002"/>
    </source>
</evidence>
<evidence type="ECO:0000259" key="3">
    <source>
        <dbReference type="Pfam" id="PF00890"/>
    </source>
</evidence>
<dbReference type="AlphaFoldDB" id="A0A9X7P6X7"/>
<dbReference type="GO" id="GO:0009061">
    <property type="term" value="P:anaerobic respiration"/>
    <property type="evidence" value="ECO:0007669"/>
    <property type="project" value="TreeGrafter"/>
</dbReference>
<comment type="caution">
    <text evidence="5">The sequence shown here is derived from an EMBL/GenBank/DDBJ whole genome shotgun (WGS) entry which is preliminary data.</text>
</comment>
<dbReference type="InterPro" id="IPR037099">
    <property type="entry name" value="Fum_R/Succ_DH_flav-like_C_sf"/>
</dbReference>
<dbReference type="InterPro" id="IPR015939">
    <property type="entry name" value="Fum_Rdtase/Succ_DH_flav-like_C"/>
</dbReference>
<dbReference type="InterPro" id="IPR036188">
    <property type="entry name" value="FAD/NAD-bd_sf"/>
</dbReference>
<protein>
    <submittedName>
        <fullName evidence="5">L-aspartate oxidase</fullName>
        <ecNumber evidence="5">1.4.3.16</ecNumber>
    </submittedName>
</protein>
<dbReference type="GO" id="GO:0005886">
    <property type="term" value="C:plasma membrane"/>
    <property type="evidence" value="ECO:0007669"/>
    <property type="project" value="TreeGrafter"/>
</dbReference>
<dbReference type="EC" id="1.4.3.16" evidence="5"/>
<gene>
    <name evidence="5" type="primary">nadB_1</name>
    <name evidence="5" type="ORF">MOST_09260</name>
</gene>
<dbReference type="SUPFAM" id="SSF46977">
    <property type="entry name" value="Succinate dehydrogenase/fumarate reductase flavoprotein C-terminal domain"/>
    <property type="match status" value="1"/>
</dbReference>
<dbReference type="PANTHER" id="PTHR11632:SF51">
    <property type="entry name" value="SUCCINATE DEHYDROGENASE [UBIQUINONE] FLAVOPROTEIN SUBUNIT, MITOCHONDRIAL"/>
    <property type="match status" value="1"/>
</dbReference>
<dbReference type="InterPro" id="IPR030664">
    <property type="entry name" value="SdhA/FrdA/AprA"/>
</dbReference>